<accession>A0ABV0Q6T4</accession>
<protein>
    <recommendedName>
        <fullName evidence="3">Secreted protein</fullName>
    </recommendedName>
</protein>
<organism evidence="1 2">
    <name type="scientific">Xenoophorus captivus</name>
    <dbReference type="NCBI Taxonomy" id="1517983"/>
    <lineage>
        <taxon>Eukaryota</taxon>
        <taxon>Metazoa</taxon>
        <taxon>Chordata</taxon>
        <taxon>Craniata</taxon>
        <taxon>Vertebrata</taxon>
        <taxon>Euteleostomi</taxon>
        <taxon>Actinopterygii</taxon>
        <taxon>Neopterygii</taxon>
        <taxon>Teleostei</taxon>
        <taxon>Neoteleostei</taxon>
        <taxon>Acanthomorphata</taxon>
        <taxon>Ovalentaria</taxon>
        <taxon>Atherinomorphae</taxon>
        <taxon>Cyprinodontiformes</taxon>
        <taxon>Goodeidae</taxon>
        <taxon>Xenoophorus</taxon>
    </lineage>
</organism>
<evidence type="ECO:0008006" key="3">
    <source>
        <dbReference type="Google" id="ProtNLM"/>
    </source>
</evidence>
<name>A0ABV0Q6T4_9TELE</name>
<dbReference type="EMBL" id="JAHRIN010000877">
    <property type="protein sequence ID" value="MEQ2191508.1"/>
    <property type="molecule type" value="Genomic_DNA"/>
</dbReference>
<evidence type="ECO:0000313" key="2">
    <source>
        <dbReference type="Proteomes" id="UP001434883"/>
    </source>
</evidence>
<sequence length="157" mass="17927">MYLVFFVNSFVNKCIHSFCEKKCRLGSQVCYATFVAIDMHSTGPSTFRRNAATTALGHFTLPVVKKAYMICTEVARSCCKAFIFHLMTGHDVCTLSLEHEFPSTTSSGVKLTQNRACCKMLQKAARKKRRVNRLCTHCIPGYLYREEKRCRLHVSAW</sequence>
<evidence type="ECO:0000313" key="1">
    <source>
        <dbReference type="EMBL" id="MEQ2191508.1"/>
    </source>
</evidence>
<proteinExistence type="predicted"/>
<dbReference type="Proteomes" id="UP001434883">
    <property type="component" value="Unassembled WGS sequence"/>
</dbReference>
<keyword evidence="2" id="KW-1185">Reference proteome</keyword>
<gene>
    <name evidence="1" type="ORF">XENOCAPTIV_029719</name>
</gene>
<reference evidence="1 2" key="1">
    <citation type="submission" date="2021-06" db="EMBL/GenBank/DDBJ databases">
        <authorList>
            <person name="Palmer J.M."/>
        </authorList>
    </citation>
    <scope>NUCLEOTIDE SEQUENCE [LARGE SCALE GENOMIC DNA]</scope>
    <source>
        <strain evidence="1 2">XC_2019</strain>
        <tissue evidence="1">Muscle</tissue>
    </source>
</reference>
<comment type="caution">
    <text evidence="1">The sequence shown here is derived from an EMBL/GenBank/DDBJ whole genome shotgun (WGS) entry which is preliminary data.</text>
</comment>